<evidence type="ECO:0000313" key="3">
    <source>
        <dbReference type="EMBL" id="PMC81885.1"/>
    </source>
</evidence>
<dbReference type="EMBL" id="PNHP01000002">
    <property type="protein sequence ID" value="PMC81885.1"/>
    <property type="molecule type" value="Genomic_DNA"/>
</dbReference>
<feature type="domain" description="Phosphoribosyltransferase" evidence="2">
    <location>
        <begin position="128"/>
        <end position="204"/>
    </location>
</feature>
<proteinExistence type="inferred from homology"/>
<evidence type="ECO:0000259" key="2">
    <source>
        <dbReference type="Pfam" id="PF00156"/>
    </source>
</evidence>
<evidence type="ECO:0000313" key="4">
    <source>
        <dbReference type="Proteomes" id="UP000235658"/>
    </source>
</evidence>
<keyword evidence="3" id="KW-0808">Transferase</keyword>
<dbReference type="GeneID" id="84578303"/>
<name>A0A2N6UJH3_9FIRM</name>
<organism evidence="3 4">
    <name type="scientific">Anaerococcus hydrogenalis</name>
    <dbReference type="NCBI Taxonomy" id="33029"/>
    <lineage>
        <taxon>Bacteria</taxon>
        <taxon>Bacillati</taxon>
        <taxon>Bacillota</taxon>
        <taxon>Tissierellia</taxon>
        <taxon>Tissierellales</taxon>
        <taxon>Peptoniphilaceae</taxon>
        <taxon>Anaerococcus</taxon>
    </lineage>
</organism>
<protein>
    <submittedName>
        <fullName evidence="3">Amidophosphoribosyltransferase</fullName>
    </submittedName>
</protein>
<dbReference type="PANTHER" id="PTHR47505:SF1">
    <property type="entry name" value="DNA UTILIZATION PROTEIN YHGH"/>
    <property type="match status" value="1"/>
</dbReference>
<comment type="similarity">
    <text evidence="1">Belongs to the ComF/GntX family.</text>
</comment>
<dbReference type="CDD" id="cd06223">
    <property type="entry name" value="PRTases_typeI"/>
    <property type="match status" value="1"/>
</dbReference>
<dbReference type="Pfam" id="PF00156">
    <property type="entry name" value="Pribosyltran"/>
    <property type="match status" value="1"/>
</dbReference>
<dbReference type="Gene3D" id="3.40.50.2020">
    <property type="match status" value="1"/>
</dbReference>
<dbReference type="RefSeq" id="WP_102197835.1">
    <property type="nucleotide sequence ID" value="NZ_PNHP01000002.1"/>
</dbReference>
<gene>
    <name evidence="3" type="ORF">CJ192_03815</name>
</gene>
<keyword evidence="3" id="KW-0328">Glycosyltransferase</keyword>
<comment type="caution">
    <text evidence="3">The sequence shown here is derived from an EMBL/GenBank/DDBJ whole genome shotgun (WGS) entry which is preliminary data.</text>
</comment>
<dbReference type="InterPro" id="IPR029057">
    <property type="entry name" value="PRTase-like"/>
</dbReference>
<dbReference type="Proteomes" id="UP000235658">
    <property type="component" value="Unassembled WGS sequence"/>
</dbReference>
<dbReference type="PANTHER" id="PTHR47505">
    <property type="entry name" value="DNA UTILIZATION PROTEIN YHGH"/>
    <property type="match status" value="1"/>
</dbReference>
<accession>A0A2N6UJH3</accession>
<sequence length="210" mass="24729">MIWDFLFLDDDLCLFCKEEVKENFSLCQSCLNKLDYVDNEFEILGHRARVLYFYNPFMASLIGDYKFNRNTSLYKVFGQMVFSFIKEKSMDNFDYILTTPSSKSVVNNRGFDHVRLICDFFIKNTHMTYLKNFKKIKNTKAQHQLSREERAKNLRNSFVFHGDLTGKNILIFDDIITSSNTIKEIIRTIEKANPKNIEILALASSHRVKK</sequence>
<dbReference type="InterPro" id="IPR000836">
    <property type="entry name" value="PRTase_dom"/>
</dbReference>
<dbReference type="GO" id="GO:0016757">
    <property type="term" value="F:glycosyltransferase activity"/>
    <property type="evidence" value="ECO:0007669"/>
    <property type="project" value="UniProtKB-KW"/>
</dbReference>
<evidence type="ECO:0000256" key="1">
    <source>
        <dbReference type="ARBA" id="ARBA00008007"/>
    </source>
</evidence>
<dbReference type="AlphaFoldDB" id="A0A2N6UJH3"/>
<reference evidence="3 4" key="1">
    <citation type="submission" date="2017-09" db="EMBL/GenBank/DDBJ databases">
        <title>Bacterial strain isolated from the female urinary microbiota.</title>
        <authorList>
            <person name="Thomas-White K."/>
            <person name="Kumar N."/>
            <person name="Forster S."/>
            <person name="Putonti C."/>
            <person name="Lawley T."/>
            <person name="Wolfe A.J."/>
        </authorList>
    </citation>
    <scope>NUCLEOTIDE SEQUENCE [LARGE SCALE GENOMIC DNA]</scope>
    <source>
        <strain evidence="3 4">UMB0204</strain>
    </source>
</reference>
<dbReference type="InterPro" id="IPR051910">
    <property type="entry name" value="ComF/GntX_DNA_util-trans"/>
</dbReference>
<dbReference type="SUPFAM" id="SSF53271">
    <property type="entry name" value="PRTase-like"/>
    <property type="match status" value="1"/>
</dbReference>